<dbReference type="CDD" id="cd12163">
    <property type="entry name" value="2-Hacid_dh_5"/>
    <property type="match status" value="1"/>
</dbReference>
<accession>A0A0A2KQB1</accession>
<dbReference type="InterPro" id="IPR036291">
    <property type="entry name" value="NAD(P)-bd_dom_sf"/>
</dbReference>
<dbReference type="PROSITE" id="PS00065">
    <property type="entry name" value="D_2_HYDROXYACID_DH_1"/>
    <property type="match status" value="1"/>
</dbReference>
<keyword evidence="2" id="KW-0520">NAD</keyword>
<dbReference type="Gene3D" id="3.40.50.720">
    <property type="entry name" value="NAD(P)-binding Rossmann-like Domain"/>
    <property type="match status" value="2"/>
</dbReference>
<dbReference type="AlphaFoldDB" id="A0A0A2KQB1"/>
<dbReference type="SUPFAM" id="SSF51735">
    <property type="entry name" value="NAD(P)-binding Rossmann-fold domains"/>
    <property type="match status" value="1"/>
</dbReference>
<reference evidence="4 5" key="1">
    <citation type="journal article" date="2015" name="Mol. Plant Microbe Interact.">
        <title>Genome, transcriptome, and functional analyses of Penicillium expansum provide new insights into secondary metabolism and pathogenicity.</title>
        <authorList>
            <person name="Ballester A.R."/>
            <person name="Marcet-Houben M."/>
            <person name="Levin E."/>
            <person name="Sela N."/>
            <person name="Selma-Lazaro C."/>
            <person name="Carmona L."/>
            <person name="Wisniewski M."/>
            <person name="Droby S."/>
            <person name="Gonzalez-Candelas L."/>
            <person name="Gabaldon T."/>
        </authorList>
    </citation>
    <scope>NUCLEOTIDE SEQUENCE [LARGE SCALE GENOMIC DNA]</scope>
    <source>
        <strain evidence="4 5">PHI-1</strain>
    </source>
</reference>
<comment type="caution">
    <text evidence="4">The sequence shown here is derived from an EMBL/GenBank/DDBJ whole genome shotgun (WGS) entry which is preliminary data.</text>
</comment>
<evidence type="ECO:0000313" key="5">
    <source>
        <dbReference type="Proteomes" id="UP000030104"/>
    </source>
</evidence>
<dbReference type="GO" id="GO:0051287">
    <property type="term" value="F:NAD binding"/>
    <property type="evidence" value="ECO:0007669"/>
    <property type="project" value="InterPro"/>
</dbReference>
<dbReference type="STRING" id="40296.A0A0A2KQB1"/>
<sequence length="406" mass="44503">MGDAPLPTEHVLVIFYPMMPEELKEVARQKFPDAEVTIYEVQPGVHVPPEVYQRATVLATFVDLPELKDSKNLKIVHTFSAGVDHLLQKPVLQETEIPITTSSGIHGPPIAEWTVMNWLVSSRKYVKGYEAQKSHSWDKSVYTPGVHDQVGKKVGILGYGSIGRQIARVSQALGMTVHAYTATPRPTPESRRDTGYIIPGTGDPEGSIPASWHHGTGREAIRSFLASGLDHLVVSLPLTPQTTRLLGAEEFAILSENSNHHTSKPYVTNISRGKVIDQKALVDALNSGVLSGAALDVTDPEPLPKDDPLWEASNVQISPHVSGLGVEYFPRSLDILAVNLEHIARGIGCNNATRLDKPWMHCVKSESISLHNFIGALSLFEQILKDISQVALNPTWTFDLLGLRPL</sequence>
<feature type="domain" description="D-isomer specific 2-hydroxyacid dehydrogenase NAD-binding" evidence="3">
    <location>
        <begin position="119"/>
        <end position="188"/>
    </location>
</feature>
<gene>
    <name evidence="4" type="ORF">PITC_012350</name>
</gene>
<proteinExistence type="predicted"/>
<dbReference type="EMBL" id="JQGA01001404">
    <property type="protein sequence ID" value="KGO66540.1"/>
    <property type="molecule type" value="Genomic_DNA"/>
</dbReference>
<dbReference type="PANTHER" id="PTHR43333">
    <property type="entry name" value="2-HACID_DH_C DOMAIN-CONTAINING PROTEIN"/>
    <property type="match status" value="1"/>
</dbReference>
<dbReference type="SUPFAM" id="SSF52283">
    <property type="entry name" value="Formate/glycerate dehydrogenase catalytic domain-like"/>
    <property type="match status" value="1"/>
</dbReference>
<evidence type="ECO:0000313" key="4">
    <source>
        <dbReference type="EMBL" id="KGO66540.1"/>
    </source>
</evidence>
<dbReference type="Pfam" id="PF02826">
    <property type="entry name" value="2-Hacid_dh_C"/>
    <property type="match status" value="2"/>
</dbReference>
<dbReference type="InterPro" id="IPR006140">
    <property type="entry name" value="D-isomer_DH_NAD-bd"/>
</dbReference>
<dbReference type="GO" id="GO:0016491">
    <property type="term" value="F:oxidoreductase activity"/>
    <property type="evidence" value="ECO:0007669"/>
    <property type="project" value="UniProtKB-KW"/>
</dbReference>
<dbReference type="OrthoDB" id="298012at2759"/>
<dbReference type="InterPro" id="IPR029752">
    <property type="entry name" value="D-isomer_DH_CS1"/>
</dbReference>
<keyword evidence="5" id="KW-1185">Reference proteome</keyword>
<evidence type="ECO:0000256" key="1">
    <source>
        <dbReference type="ARBA" id="ARBA00023002"/>
    </source>
</evidence>
<feature type="domain" description="D-isomer specific 2-hydroxyacid dehydrogenase NAD-binding" evidence="3">
    <location>
        <begin position="227"/>
        <end position="322"/>
    </location>
</feature>
<protein>
    <submittedName>
        <fullName evidence="4">D-isomer specific 2-hydroxyacid dehydrogenase, NAD-binding</fullName>
    </submittedName>
</protein>
<evidence type="ECO:0000256" key="2">
    <source>
        <dbReference type="ARBA" id="ARBA00023027"/>
    </source>
</evidence>
<name>A0A0A2KQB1_PENIT</name>
<organism evidence="4 5">
    <name type="scientific">Penicillium italicum</name>
    <name type="common">Blue mold</name>
    <dbReference type="NCBI Taxonomy" id="40296"/>
    <lineage>
        <taxon>Eukaryota</taxon>
        <taxon>Fungi</taxon>
        <taxon>Dikarya</taxon>
        <taxon>Ascomycota</taxon>
        <taxon>Pezizomycotina</taxon>
        <taxon>Eurotiomycetes</taxon>
        <taxon>Eurotiomycetidae</taxon>
        <taxon>Eurotiales</taxon>
        <taxon>Aspergillaceae</taxon>
        <taxon>Penicillium</taxon>
    </lineage>
</organism>
<keyword evidence="1" id="KW-0560">Oxidoreductase</keyword>
<evidence type="ECO:0000259" key="3">
    <source>
        <dbReference type="Pfam" id="PF02826"/>
    </source>
</evidence>
<dbReference type="PhylomeDB" id="A0A0A2KQB1"/>
<dbReference type="HOGENOM" id="CLU_019796_1_0_1"/>
<dbReference type="PANTHER" id="PTHR43333:SF1">
    <property type="entry name" value="D-ISOMER SPECIFIC 2-HYDROXYACID DEHYDROGENASE NAD-BINDING DOMAIN-CONTAINING PROTEIN"/>
    <property type="match status" value="1"/>
</dbReference>
<dbReference type="Proteomes" id="UP000030104">
    <property type="component" value="Unassembled WGS sequence"/>
</dbReference>
<dbReference type="OMA" id="WHHGTDK"/>